<organism evidence="1">
    <name type="scientific">Rhizophora mucronata</name>
    <name type="common">Asiatic mangrove</name>
    <dbReference type="NCBI Taxonomy" id="61149"/>
    <lineage>
        <taxon>Eukaryota</taxon>
        <taxon>Viridiplantae</taxon>
        <taxon>Streptophyta</taxon>
        <taxon>Embryophyta</taxon>
        <taxon>Tracheophyta</taxon>
        <taxon>Spermatophyta</taxon>
        <taxon>Magnoliopsida</taxon>
        <taxon>eudicotyledons</taxon>
        <taxon>Gunneridae</taxon>
        <taxon>Pentapetalae</taxon>
        <taxon>rosids</taxon>
        <taxon>fabids</taxon>
        <taxon>Malpighiales</taxon>
        <taxon>Rhizophoraceae</taxon>
        <taxon>Rhizophora</taxon>
    </lineage>
</organism>
<name>A0A2P2J8C8_RHIMU</name>
<evidence type="ECO:0000313" key="1">
    <source>
        <dbReference type="EMBL" id="MBW89736.1"/>
    </source>
</evidence>
<proteinExistence type="predicted"/>
<reference evidence="1" key="1">
    <citation type="submission" date="2018-02" db="EMBL/GenBank/DDBJ databases">
        <title>Rhizophora mucronata_Transcriptome.</title>
        <authorList>
            <person name="Meera S.P."/>
            <person name="Sreeshan A."/>
            <person name="Augustine A."/>
        </authorList>
    </citation>
    <scope>NUCLEOTIDE SEQUENCE</scope>
    <source>
        <tissue evidence="1">Leaf</tissue>
    </source>
</reference>
<protein>
    <submittedName>
        <fullName evidence="1">Uncharacterized protein MANES_18G046700</fullName>
    </submittedName>
</protein>
<dbReference type="AlphaFoldDB" id="A0A2P2J8C8"/>
<accession>A0A2P2J8C8</accession>
<dbReference type="EMBL" id="GGEC01009253">
    <property type="protein sequence ID" value="MBW89736.1"/>
    <property type="molecule type" value="Transcribed_RNA"/>
</dbReference>
<sequence length="73" mass="8597">MRNQHRRLGRNPWLCKPSRGNFGHYNRIRLLPSSSRISSIFKSVKLLPSRFHCFKIIGRRHGHGEQVLISFDV</sequence>